<evidence type="ECO:0000313" key="2">
    <source>
        <dbReference type="Proteomes" id="UP001607302"/>
    </source>
</evidence>
<dbReference type="EMBL" id="JAUDFV010000138">
    <property type="protein sequence ID" value="KAL2725049.1"/>
    <property type="molecule type" value="Genomic_DNA"/>
</dbReference>
<name>A0ABD2AWQ3_VESSQ</name>
<proteinExistence type="predicted"/>
<evidence type="ECO:0000313" key="1">
    <source>
        <dbReference type="EMBL" id="KAL2725049.1"/>
    </source>
</evidence>
<dbReference type="Proteomes" id="UP001607302">
    <property type="component" value="Unassembled WGS sequence"/>
</dbReference>
<gene>
    <name evidence="1" type="ORF">V1478_007722</name>
</gene>
<keyword evidence="2" id="KW-1185">Reference proteome</keyword>
<reference evidence="1 2" key="1">
    <citation type="journal article" date="2024" name="Ann. Entomol. Soc. Am.">
        <title>Genomic analyses of the southern and eastern yellowjacket wasps (Hymenoptera: Vespidae) reveal evolutionary signatures of social life.</title>
        <authorList>
            <person name="Catto M.A."/>
            <person name="Caine P.B."/>
            <person name="Orr S.E."/>
            <person name="Hunt B.G."/>
            <person name="Goodisman M.A.D."/>
        </authorList>
    </citation>
    <scope>NUCLEOTIDE SEQUENCE [LARGE SCALE GENOMIC DNA]</scope>
    <source>
        <strain evidence="1">233</strain>
        <tissue evidence="1">Head and thorax</tissue>
    </source>
</reference>
<dbReference type="AlphaFoldDB" id="A0ABD2AWQ3"/>
<comment type="caution">
    <text evidence="1">The sequence shown here is derived from an EMBL/GenBank/DDBJ whole genome shotgun (WGS) entry which is preliminary data.</text>
</comment>
<accession>A0ABD2AWQ3</accession>
<protein>
    <submittedName>
        <fullName evidence="1">Uncharacterized protein</fullName>
    </submittedName>
</protein>
<organism evidence="1 2">
    <name type="scientific">Vespula squamosa</name>
    <name type="common">Southern yellow jacket</name>
    <name type="synonym">Wasp</name>
    <dbReference type="NCBI Taxonomy" id="30214"/>
    <lineage>
        <taxon>Eukaryota</taxon>
        <taxon>Metazoa</taxon>
        <taxon>Ecdysozoa</taxon>
        <taxon>Arthropoda</taxon>
        <taxon>Hexapoda</taxon>
        <taxon>Insecta</taxon>
        <taxon>Pterygota</taxon>
        <taxon>Neoptera</taxon>
        <taxon>Endopterygota</taxon>
        <taxon>Hymenoptera</taxon>
        <taxon>Apocrita</taxon>
        <taxon>Aculeata</taxon>
        <taxon>Vespoidea</taxon>
        <taxon>Vespidae</taxon>
        <taxon>Vespinae</taxon>
        <taxon>Vespula</taxon>
    </lineage>
</organism>
<sequence length="126" mass="14622">MESCELVNLFNRNFEYSVTSAMGQHHWRIHNNIIVGSKVSPDSFDWRSFLRYITNSSKFLFENRSRIATICITLVYEQTLNFALRKKGNFDGDSTDLSLANSLQKIHSCYAINRDPKFSTQFTIVL</sequence>